<dbReference type="GO" id="GO:0070034">
    <property type="term" value="F:telomerase RNA binding"/>
    <property type="evidence" value="ECO:0007669"/>
    <property type="project" value="TreeGrafter"/>
</dbReference>
<feature type="non-terminal residue" evidence="2">
    <location>
        <position position="1"/>
    </location>
</feature>
<dbReference type="GO" id="GO:0003720">
    <property type="term" value="F:telomerase activity"/>
    <property type="evidence" value="ECO:0007669"/>
    <property type="project" value="TreeGrafter"/>
</dbReference>
<evidence type="ECO:0000313" key="2">
    <source>
        <dbReference type="EMBL" id="GAG77589.1"/>
    </source>
</evidence>
<dbReference type="GO" id="GO:0000722">
    <property type="term" value="P:telomere maintenance via recombination"/>
    <property type="evidence" value="ECO:0007669"/>
    <property type="project" value="TreeGrafter"/>
</dbReference>
<comment type="caution">
    <text evidence="2">The sequence shown here is derived from an EMBL/GenBank/DDBJ whole genome shotgun (WGS) entry which is preliminary data.</text>
</comment>
<evidence type="ECO:0000259" key="1">
    <source>
        <dbReference type="Pfam" id="PF17908"/>
    </source>
</evidence>
<dbReference type="AlphaFoldDB" id="X1A772"/>
<gene>
    <name evidence="2" type="ORF">S01H4_27545</name>
</gene>
<sequence>KLGRLDLDHPEEFPKGLTQVYTNYFKRQFPVAEDYNKYQRPLLELITAAREPLAVKMVCDLLNWDDYSKKLSIDPLGSLLEISDGKITLFHKSIIEWLTSDQTDIKFYISSKKGEENLANQGWKICESDINNLHLYFLTHLPLHLLKLEEWDKIDKLLSDLRYIERCSAEGLIYDLIKNYSDVISSKELPDKYLKNLEEFKQFIFNQAHILKQYPHLTVQQALNQPDSSLP</sequence>
<accession>X1A772</accession>
<dbReference type="Gene3D" id="1.25.40.370">
    <property type="match status" value="1"/>
</dbReference>
<feature type="domain" description="APAF-1 helical" evidence="1">
    <location>
        <begin position="132"/>
        <end position="229"/>
    </location>
</feature>
<dbReference type="InterPro" id="IPR041452">
    <property type="entry name" value="APAF1_C"/>
</dbReference>
<dbReference type="PANTHER" id="PTHR44791">
    <property type="entry name" value="TELOMERASE PROTEIN COMPONENT 1 TEP1"/>
    <property type="match status" value="1"/>
</dbReference>
<protein>
    <recommendedName>
        <fullName evidence="1">APAF-1 helical domain-containing protein</fullName>
    </recommendedName>
</protein>
<feature type="non-terminal residue" evidence="2">
    <location>
        <position position="231"/>
    </location>
</feature>
<name>X1A772_9ZZZZ</name>
<dbReference type="InterPro" id="IPR052652">
    <property type="entry name" value="Telomerase_Complex_Comp"/>
</dbReference>
<dbReference type="EMBL" id="BART01013483">
    <property type="protein sequence ID" value="GAG77589.1"/>
    <property type="molecule type" value="Genomic_DNA"/>
</dbReference>
<organism evidence="2">
    <name type="scientific">marine sediment metagenome</name>
    <dbReference type="NCBI Taxonomy" id="412755"/>
    <lineage>
        <taxon>unclassified sequences</taxon>
        <taxon>metagenomes</taxon>
        <taxon>ecological metagenomes</taxon>
    </lineage>
</organism>
<dbReference type="PANTHER" id="PTHR44791:SF1">
    <property type="entry name" value="TELOMERASE PROTEIN COMPONENT 1"/>
    <property type="match status" value="1"/>
</dbReference>
<reference evidence="2" key="1">
    <citation type="journal article" date="2014" name="Front. Microbiol.">
        <title>High frequency of phylogenetically diverse reductive dehalogenase-homologous genes in deep subseafloor sedimentary metagenomes.</title>
        <authorList>
            <person name="Kawai M."/>
            <person name="Futagami T."/>
            <person name="Toyoda A."/>
            <person name="Takaki Y."/>
            <person name="Nishi S."/>
            <person name="Hori S."/>
            <person name="Arai W."/>
            <person name="Tsubouchi T."/>
            <person name="Morono Y."/>
            <person name="Uchiyama I."/>
            <person name="Ito T."/>
            <person name="Fujiyama A."/>
            <person name="Inagaki F."/>
            <person name="Takami H."/>
        </authorList>
    </citation>
    <scope>NUCLEOTIDE SEQUENCE</scope>
    <source>
        <strain evidence="2">Expedition CK06-06</strain>
    </source>
</reference>
<dbReference type="Pfam" id="PF17908">
    <property type="entry name" value="APAF1_C"/>
    <property type="match status" value="1"/>
</dbReference>
<dbReference type="GO" id="GO:0005697">
    <property type="term" value="C:telomerase holoenzyme complex"/>
    <property type="evidence" value="ECO:0007669"/>
    <property type="project" value="TreeGrafter"/>
</dbReference>
<proteinExistence type="predicted"/>